<evidence type="ECO:0000313" key="4">
    <source>
        <dbReference type="Proteomes" id="UP001165667"/>
    </source>
</evidence>
<evidence type="ECO:0000313" key="3">
    <source>
        <dbReference type="EMBL" id="MCW6507440.1"/>
    </source>
</evidence>
<gene>
    <name evidence="3" type="ORF">M8523_05320</name>
</gene>
<dbReference type="PANTHER" id="PTHR11895:SF7">
    <property type="entry name" value="GLUTAMYL-TRNA(GLN) AMIDOTRANSFERASE SUBUNIT A, MITOCHONDRIAL"/>
    <property type="match status" value="1"/>
</dbReference>
<protein>
    <submittedName>
        <fullName evidence="3">Amidase</fullName>
    </submittedName>
</protein>
<dbReference type="Proteomes" id="UP001165667">
    <property type="component" value="Unassembled WGS sequence"/>
</dbReference>
<dbReference type="InterPro" id="IPR036928">
    <property type="entry name" value="AS_sf"/>
</dbReference>
<dbReference type="InterPro" id="IPR023631">
    <property type="entry name" value="Amidase_dom"/>
</dbReference>
<evidence type="ECO:0000256" key="1">
    <source>
        <dbReference type="ARBA" id="ARBA00009199"/>
    </source>
</evidence>
<comment type="similarity">
    <text evidence="1">Belongs to the amidase family.</text>
</comment>
<accession>A0AA41YUB4</accession>
<dbReference type="Pfam" id="PF01425">
    <property type="entry name" value="Amidase"/>
    <property type="match status" value="1"/>
</dbReference>
<feature type="domain" description="Amidase" evidence="2">
    <location>
        <begin position="31"/>
        <end position="460"/>
    </location>
</feature>
<organism evidence="3 4">
    <name type="scientific">Lichenifustis flavocetrariae</name>
    <dbReference type="NCBI Taxonomy" id="2949735"/>
    <lineage>
        <taxon>Bacteria</taxon>
        <taxon>Pseudomonadati</taxon>
        <taxon>Pseudomonadota</taxon>
        <taxon>Alphaproteobacteria</taxon>
        <taxon>Hyphomicrobiales</taxon>
        <taxon>Lichenihabitantaceae</taxon>
        <taxon>Lichenifustis</taxon>
    </lineage>
</organism>
<dbReference type="Gene3D" id="3.90.1300.10">
    <property type="entry name" value="Amidase signature (AS) domain"/>
    <property type="match status" value="1"/>
</dbReference>
<name>A0AA41YUB4_9HYPH</name>
<comment type="caution">
    <text evidence="3">The sequence shown here is derived from an EMBL/GenBank/DDBJ whole genome shotgun (WGS) entry which is preliminary data.</text>
</comment>
<dbReference type="EMBL" id="JAMOIM010000002">
    <property type="protein sequence ID" value="MCW6507440.1"/>
    <property type="molecule type" value="Genomic_DNA"/>
</dbReference>
<dbReference type="InterPro" id="IPR000120">
    <property type="entry name" value="Amidase"/>
</dbReference>
<sequence>MPFPSDDPRDALALAADIRSGRLSARAALDAALGAAESVKHLGAIRFLDAARARGRADELDRLLADKPEEAASMPFFGVPFLMKDLGSAAAGFPVVCGSRLLEGMPPPQVDSHLAARFLAAGLVPFGVTTVPEFGLATTSEPDLGPVARNPLDSTRTPGGSSGGAAAAVAAGIVTLAQSGDAGGSTRVPAACCGLVGLKPSRGAVPGGPGFGNHLSGIAIELVLSRSLRDTAAALDAVTGRAQGPEPDPDLGGSVLARLEEPLPRLRVGLCLGMPGSIDPARRDAVAAAADVLARNGHTLIVVPPEHLAPLTLASARAFDRIISVNLARNLAGLGDDDLARVEPLTRAVLARGRAISGVELQEAQAAAVGVAHEMWRLFGDMDVLLTPMLATAPTPIGAMPMDHGDVELHWRRMEAFAPYAMLANIAGTPALSVPIGPDRDGLPLPLHLVGMMGSDALLLRVARQLTTL</sequence>
<proteinExistence type="inferred from homology"/>
<evidence type="ECO:0000259" key="2">
    <source>
        <dbReference type="Pfam" id="PF01425"/>
    </source>
</evidence>
<dbReference type="SUPFAM" id="SSF75304">
    <property type="entry name" value="Amidase signature (AS) enzymes"/>
    <property type="match status" value="1"/>
</dbReference>
<dbReference type="GO" id="GO:0003824">
    <property type="term" value="F:catalytic activity"/>
    <property type="evidence" value="ECO:0007669"/>
    <property type="project" value="InterPro"/>
</dbReference>
<dbReference type="PANTHER" id="PTHR11895">
    <property type="entry name" value="TRANSAMIDASE"/>
    <property type="match status" value="1"/>
</dbReference>
<keyword evidence="4" id="KW-1185">Reference proteome</keyword>
<dbReference type="RefSeq" id="WP_282583784.1">
    <property type="nucleotide sequence ID" value="NZ_JAMOIM010000002.1"/>
</dbReference>
<reference evidence="3" key="1">
    <citation type="submission" date="2022-05" db="EMBL/GenBank/DDBJ databases">
        <authorList>
            <person name="Pankratov T."/>
        </authorList>
    </citation>
    <scope>NUCLEOTIDE SEQUENCE</scope>
    <source>
        <strain evidence="3">BP6-180914</strain>
    </source>
</reference>
<dbReference type="AlphaFoldDB" id="A0AA41YUB4"/>